<feature type="chain" id="PRO_5047360252" evidence="2">
    <location>
        <begin position="24"/>
        <end position="243"/>
    </location>
</feature>
<protein>
    <submittedName>
        <fullName evidence="3">Uncharacterized protein</fullName>
    </submittedName>
</protein>
<feature type="signal peptide" evidence="2">
    <location>
        <begin position="1"/>
        <end position="23"/>
    </location>
</feature>
<keyword evidence="2" id="KW-0732">Signal</keyword>
<accession>A0ABN7AD27</accession>
<dbReference type="EMBL" id="AP028910">
    <property type="protein sequence ID" value="BES90208.1"/>
    <property type="molecule type" value="Genomic_DNA"/>
</dbReference>
<name>A0ABN7AD27_9HEMI</name>
<organism evidence="3 4">
    <name type="scientific">Nesidiocoris tenuis</name>
    <dbReference type="NCBI Taxonomy" id="355587"/>
    <lineage>
        <taxon>Eukaryota</taxon>
        <taxon>Metazoa</taxon>
        <taxon>Ecdysozoa</taxon>
        <taxon>Arthropoda</taxon>
        <taxon>Hexapoda</taxon>
        <taxon>Insecta</taxon>
        <taxon>Pterygota</taxon>
        <taxon>Neoptera</taxon>
        <taxon>Paraneoptera</taxon>
        <taxon>Hemiptera</taxon>
        <taxon>Heteroptera</taxon>
        <taxon>Panheteroptera</taxon>
        <taxon>Cimicomorpha</taxon>
        <taxon>Miridae</taxon>
        <taxon>Dicyphina</taxon>
        <taxon>Nesidiocoris</taxon>
    </lineage>
</organism>
<evidence type="ECO:0000313" key="4">
    <source>
        <dbReference type="Proteomes" id="UP001307889"/>
    </source>
</evidence>
<sequence>MTSLQLTGFSALILMITAPSVFGALDTRLHNQSLRPEAGKYSVEEKHSEPEGVDGRDPQARLGFISYGTDTSGYQTTASVTPLKIELGGVFLGTLIGLGFVLLAPKVSELFNHGHHQSAGQYSPHGSWSRSEDQNMMNGLSKIISRVDETLQENNIDSMSCLERAACFYVQSSGGSSGQIASTLLSSNSSFSILNFMIDGSRLKAALDRGINGENCSAVYSQCSFSKNTLVSGIRSLMVGNAL</sequence>
<evidence type="ECO:0000256" key="1">
    <source>
        <dbReference type="SAM" id="MobiDB-lite"/>
    </source>
</evidence>
<feature type="compositionally biased region" description="Basic and acidic residues" evidence="1">
    <location>
        <begin position="42"/>
        <end position="59"/>
    </location>
</feature>
<keyword evidence="4" id="KW-1185">Reference proteome</keyword>
<dbReference type="Proteomes" id="UP001307889">
    <property type="component" value="Chromosome 2"/>
</dbReference>
<proteinExistence type="predicted"/>
<reference evidence="3 4" key="1">
    <citation type="submission" date="2023-09" db="EMBL/GenBank/DDBJ databases">
        <title>Nesidiocoris tenuis whole genome shotgun sequence.</title>
        <authorList>
            <person name="Shibata T."/>
            <person name="Shimoda M."/>
            <person name="Kobayashi T."/>
            <person name="Uehara T."/>
        </authorList>
    </citation>
    <scope>NUCLEOTIDE SEQUENCE [LARGE SCALE GENOMIC DNA]</scope>
    <source>
        <strain evidence="3 4">Japan</strain>
    </source>
</reference>
<evidence type="ECO:0000256" key="2">
    <source>
        <dbReference type="SAM" id="SignalP"/>
    </source>
</evidence>
<evidence type="ECO:0000313" key="3">
    <source>
        <dbReference type="EMBL" id="BES90208.1"/>
    </source>
</evidence>
<feature type="region of interest" description="Disordered" evidence="1">
    <location>
        <begin position="36"/>
        <end position="59"/>
    </location>
</feature>
<gene>
    <name evidence="3" type="ORF">NTJ_03016</name>
</gene>